<feature type="domain" description="DUF306" evidence="1">
    <location>
        <begin position="4"/>
        <end position="103"/>
    </location>
</feature>
<dbReference type="Pfam" id="PF03724">
    <property type="entry name" value="META"/>
    <property type="match status" value="1"/>
</dbReference>
<evidence type="ECO:0000259" key="1">
    <source>
        <dbReference type="Pfam" id="PF03724"/>
    </source>
</evidence>
<protein>
    <submittedName>
        <fullName evidence="2">META domain-containing protein</fullName>
    </submittedName>
</protein>
<dbReference type="InterPro" id="IPR038670">
    <property type="entry name" value="HslJ-like_sf"/>
</dbReference>
<organism evidence="2 3">
    <name type="scientific">Cellulomonas denverensis</name>
    <dbReference type="NCBI Taxonomy" id="264297"/>
    <lineage>
        <taxon>Bacteria</taxon>
        <taxon>Bacillati</taxon>
        <taxon>Actinomycetota</taxon>
        <taxon>Actinomycetes</taxon>
        <taxon>Micrococcales</taxon>
        <taxon>Cellulomonadaceae</taxon>
        <taxon>Cellulomonas</taxon>
    </lineage>
</organism>
<comment type="caution">
    <text evidence="2">The sequence shown here is derived from an EMBL/GenBank/DDBJ whole genome shotgun (WGS) entry which is preliminary data.</text>
</comment>
<dbReference type="Gene3D" id="2.40.128.270">
    <property type="match status" value="1"/>
</dbReference>
<dbReference type="InterPro" id="IPR053147">
    <property type="entry name" value="Hsp_HslJ-like"/>
</dbReference>
<dbReference type="InterPro" id="IPR005184">
    <property type="entry name" value="DUF306_Meta_HslJ"/>
</dbReference>
<evidence type="ECO:0000313" key="3">
    <source>
        <dbReference type="Proteomes" id="UP000581206"/>
    </source>
</evidence>
<dbReference type="Proteomes" id="UP000581206">
    <property type="component" value="Unassembled WGS sequence"/>
</dbReference>
<sequence>MDEVVGRSWMVTDLSGEAVGDRPPTLHFEQDGQVYGTGGVNRVRGTWTLTEGRLTFGPMVATLMAGPPERMAVERAVLGLLSGPLTVTVAEDELLLSAEDGRTARLVPAPPESELL</sequence>
<reference evidence="2 3" key="1">
    <citation type="submission" date="2020-04" db="EMBL/GenBank/DDBJ databases">
        <title>MicrobeNet Type strains.</title>
        <authorList>
            <person name="Nicholson A.C."/>
        </authorList>
    </citation>
    <scope>NUCLEOTIDE SEQUENCE [LARGE SCALE GENOMIC DNA]</scope>
    <source>
        <strain evidence="2 3">ATCC BAA-788</strain>
    </source>
</reference>
<accession>A0A7X6KUC6</accession>
<dbReference type="EMBL" id="JAAXOX010000003">
    <property type="protein sequence ID" value="NKY22476.1"/>
    <property type="molecule type" value="Genomic_DNA"/>
</dbReference>
<dbReference type="RefSeq" id="WP_168629608.1">
    <property type="nucleotide sequence ID" value="NZ_BONL01000013.1"/>
</dbReference>
<evidence type="ECO:0000313" key="2">
    <source>
        <dbReference type="EMBL" id="NKY22476.1"/>
    </source>
</evidence>
<gene>
    <name evidence="2" type="ORF">HGA03_07320</name>
</gene>
<dbReference type="PANTHER" id="PTHR35535">
    <property type="entry name" value="HEAT SHOCK PROTEIN HSLJ"/>
    <property type="match status" value="1"/>
</dbReference>
<proteinExistence type="predicted"/>
<keyword evidence="3" id="KW-1185">Reference proteome</keyword>
<dbReference type="PANTHER" id="PTHR35535:SF2">
    <property type="entry name" value="DUF306 DOMAIN-CONTAINING PROTEIN"/>
    <property type="match status" value="1"/>
</dbReference>
<dbReference type="AlphaFoldDB" id="A0A7X6KUC6"/>
<name>A0A7X6KUC6_9CELL</name>